<sequence>MSISWHRLLQKQTLAYPTQDCLQCLLFVWDSAFKLMGASIMHSFLPSKCKEHGKEDSAHTFSLHFALREANPFDEIFERHTVSFVTLIQGHSQCFRFCNAFRLFSKLHEERHEDQSEGIKKNNSSFGPLGLSSPFNKNDSTCKPLTKPDVLAFLSLSDFLSSQLGFRSALPNGTILTLLFANHFHIDAVE</sequence>
<dbReference type="Proteomes" id="UP001314170">
    <property type="component" value="Unassembled WGS sequence"/>
</dbReference>
<comment type="caution">
    <text evidence="1">The sequence shown here is derived from an EMBL/GenBank/DDBJ whole genome shotgun (WGS) entry which is preliminary data.</text>
</comment>
<organism evidence="1 2">
    <name type="scientific">Dovyalis caffra</name>
    <dbReference type="NCBI Taxonomy" id="77055"/>
    <lineage>
        <taxon>Eukaryota</taxon>
        <taxon>Viridiplantae</taxon>
        <taxon>Streptophyta</taxon>
        <taxon>Embryophyta</taxon>
        <taxon>Tracheophyta</taxon>
        <taxon>Spermatophyta</taxon>
        <taxon>Magnoliopsida</taxon>
        <taxon>eudicotyledons</taxon>
        <taxon>Gunneridae</taxon>
        <taxon>Pentapetalae</taxon>
        <taxon>rosids</taxon>
        <taxon>fabids</taxon>
        <taxon>Malpighiales</taxon>
        <taxon>Salicaceae</taxon>
        <taxon>Flacourtieae</taxon>
        <taxon>Dovyalis</taxon>
    </lineage>
</organism>
<evidence type="ECO:0000313" key="1">
    <source>
        <dbReference type="EMBL" id="CAK7347363.1"/>
    </source>
</evidence>
<reference evidence="1 2" key="1">
    <citation type="submission" date="2024-01" db="EMBL/GenBank/DDBJ databases">
        <authorList>
            <person name="Waweru B."/>
        </authorList>
    </citation>
    <scope>NUCLEOTIDE SEQUENCE [LARGE SCALE GENOMIC DNA]</scope>
</reference>
<proteinExistence type="predicted"/>
<keyword evidence="2" id="KW-1185">Reference proteome</keyword>
<dbReference type="AlphaFoldDB" id="A0AAV1SAS9"/>
<accession>A0AAV1SAS9</accession>
<protein>
    <submittedName>
        <fullName evidence="1">Uncharacterized protein</fullName>
    </submittedName>
</protein>
<name>A0AAV1SAS9_9ROSI</name>
<dbReference type="EMBL" id="CAWUPB010001173">
    <property type="protein sequence ID" value="CAK7347363.1"/>
    <property type="molecule type" value="Genomic_DNA"/>
</dbReference>
<evidence type="ECO:0000313" key="2">
    <source>
        <dbReference type="Proteomes" id="UP001314170"/>
    </source>
</evidence>
<gene>
    <name evidence="1" type="ORF">DCAF_LOCUS20047</name>
</gene>